<evidence type="ECO:0000313" key="2">
    <source>
        <dbReference type="Proteomes" id="UP000299102"/>
    </source>
</evidence>
<comment type="caution">
    <text evidence="1">The sequence shown here is derived from an EMBL/GenBank/DDBJ whole genome shotgun (WGS) entry which is preliminary data.</text>
</comment>
<reference evidence="1 2" key="1">
    <citation type="journal article" date="2019" name="Commun. Biol.">
        <title>The bagworm genome reveals a unique fibroin gene that provides high tensile strength.</title>
        <authorList>
            <person name="Kono N."/>
            <person name="Nakamura H."/>
            <person name="Ohtoshi R."/>
            <person name="Tomita M."/>
            <person name="Numata K."/>
            <person name="Arakawa K."/>
        </authorList>
    </citation>
    <scope>NUCLEOTIDE SEQUENCE [LARGE SCALE GENOMIC DNA]</scope>
</reference>
<sequence>MQKFAGDDSNAVCDMAQMTKAGFTVTIAKPKKQSVQWVFPFEELPTKVKRSRSIGKKMVASFFGMIRDYAILEGTKRVTADCTKLEGSFKTTISLGESVLFSAPLRVAVKTAASAAGDDSITCACDFRTEFREGAAGIVDR</sequence>
<protein>
    <submittedName>
        <fullName evidence="1">Uncharacterized protein</fullName>
    </submittedName>
</protein>
<dbReference type="EMBL" id="BGZK01000537">
    <property type="protein sequence ID" value="GBP49114.1"/>
    <property type="molecule type" value="Genomic_DNA"/>
</dbReference>
<dbReference type="OrthoDB" id="10017160at2759"/>
<keyword evidence="2" id="KW-1185">Reference proteome</keyword>
<organism evidence="1 2">
    <name type="scientific">Eumeta variegata</name>
    <name type="common">Bagworm moth</name>
    <name type="synonym">Eumeta japonica</name>
    <dbReference type="NCBI Taxonomy" id="151549"/>
    <lineage>
        <taxon>Eukaryota</taxon>
        <taxon>Metazoa</taxon>
        <taxon>Ecdysozoa</taxon>
        <taxon>Arthropoda</taxon>
        <taxon>Hexapoda</taxon>
        <taxon>Insecta</taxon>
        <taxon>Pterygota</taxon>
        <taxon>Neoptera</taxon>
        <taxon>Endopterygota</taxon>
        <taxon>Lepidoptera</taxon>
        <taxon>Glossata</taxon>
        <taxon>Ditrysia</taxon>
        <taxon>Tineoidea</taxon>
        <taxon>Psychidae</taxon>
        <taxon>Oiketicinae</taxon>
        <taxon>Eumeta</taxon>
    </lineage>
</organism>
<dbReference type="AlphaFoldDB" id="A0A4C1WG34"/>
<name>A0A4C1WG34_EUMVA</name>
<proteinExistence type="predicted"/>
<dbReference type="Proteomes" id="UP000299102">
    <property type="component" value="Unassembled WGS sequence"/>
</dbReference>
<gene>
    <name evidence="1" type="ORF">EVAR_26823_1</name>
</gene>
<evidence type="ECO:0000313" key="1">
    <source>
        <dbReference type="EMBL" id="GBP49114.1"/>
    </source>
</evidence>
<accession>A0A4C1WG34</accession>